<keyword evidence="4" id="KW-1185">Reference proteome</keyword>
<evidence type="ECO:0000313" key="3">
    <source>
        <dbReference type="EMBL" id="KAK9803943.1"/>
    </source>
</evidence>
<evidence type="ECO:0008006" key="5">
    <source>
        <dbReference type="Google" id="ProtNLM"/>
    </source>
</evidence>
<evidence type="ECO:0000256" key="1">
    <source>
        <dbReference type="SAM" id="Coils"/>
    </source>
</evidence>
<feature type="compositionally biased region" description="Acidic residues" evidence="2">
    <location>
        <begin position="458"/>
        <end position="467"/>
    </location>
</feature>
<feature type="region of interest" description="Disordered" evidence="2">
    <location>
        <begin position="354"/>
        <end position="543"/>
    </location>
</feature>
<dbReference type="EMBL" id="JALJOR010000019">
    <property type="protein sequence ID" value="KAK9803943.1"/>
    <property type="molecule type" value="Genomic_DNA"/>
</dbReference>
<accession>A0AAW1P1P5</accession>
<gene>
    <name evidence="3" type="ORF">WJX72_006794</name>
</gene>
<dbReference type="Proteomes" id="UP001489004">
    <property type="component" value="Unassembled WGS sequence"/>
</dbReference>
<sequence>MEALKAEKGQAAALLESTATELRTLRAEAAAASKGHGEQLAGLQQELAAKRAALETEMAGLVQKHAAQLKEQLDELAKAHQQKLQELQAQLDELATAKAALEEQRRLDAAEREGLAAELEQARLRAGLERQLSIAQRQTTAQCKRLAALRAQVEQAMGALDAAQQASRSEAARLVEAKAQLDGENQNTARLEAEVDAVQARVDDLWERGVIADKQLPRLRAQAAKEKRELDYILGLQQDVRSRTWQYQDSWEAEADTLDDLEREAAAVKAALDDLEREAAAAKAALDERRQQAAELRSLVAALAPVTGPHAAKFRAALGSALLSGYRELTSINTDGTGLPPDELLEILESLLNDPADKENGSPNPRGAITPPDERSGRPGTRRPPSAAPPTAKRPREAPAGSAPAQDPSALPQADDSSHEGRTKKRNPQGEVDEAQRPSRRKRMRKAAHPKAAAPPDPEGEAGEEAEGQAVEERADGNGGYGQEDPADAPAQEDADEEDPANGNGGDGQEDPADDPGQAGLKTRICKQPRCKEDGKPQPLGGFKWARGKYTNICLTCHAAKERERRARRAQGDDDD</sequence>
<feature type="coiled-coil region" evidence="1">
    <location>
        <begin position="258"/>
        <end position="299"/>
    </location>
</feature>
<proteinExistence type="predicted"/>
<protein>
    <recommendedName>
        <fullName evidence="5">GATA-type domain-containing protein</fullName>
    </recommendedName>
</protein>
<evidence type="ECO:0000313" key="4">
    <source>
        <dbReference type="Proteomes" id="UP001489004"/>
    </source>
</evidence>
<reference evidence="3 4" key="1">
    <citation type="journal article" date="2024" name="Nat. Commun.">
        <title>Phylogenomics reveals the evolutionary origins of lichenization in chlorophyte algae.</title>
        <authorList>
            <person name="Puginier C."/>
            <person name="Libourel C."/>
            <person name="Otte J."/>
            <person name="Skaloud P."/>
            <person name="Haon M."/>
            <person name="Grisel S."/>
            <person name="Petersen M."/>
            <person name="Berrin J.G."/>
            <person name="Delaux P.M."/>
            <person name="Dal Grande F."/>
            <person name="Keller J."/>
        </authorList>
    </citation>
    <scope>NUCLEOTIDE SEQUENCE [LARGE SCALE GENOMIC DNA]</scope>
    <source>
        <strain evidence="3 4">SAG 2043</strain>
    </source>
</reference>
<feature type="compositionally biased region" description="Acidic residues" evidence="2">
    <location>
        <begin position="485"/>
        <end position="500"/>
    </location>
</feature>
<feature type="coiled-coil region" evidence="1">
    <location>
        <begin position="44"/>
        <end position="107"/>
    </location>
</feature>
<comment type="caution">
    <text evidence="3">The sequence shown here is derived from an EMBL/GenBank/DDBJ whole genome shotgun (WGS) entry which is preliminary data.</text>
</comment>
<dbReference type="AlphaFoldDB" id="A0AAW1P1P5"/>
<organism evidence="3 4">
    <name type="scientific">[Myrmecia] bisecta</name>
    <dbReference type="NCBI Taxonomy" id="41462"/>
    <lineage>
        <taxon>Eukaryota</taxon>
        <taxon>Viridiplantae</taxon>
        <taxon>Chlorophyta</taxon>
        <taxon>core chlorophytes</taxon>
        <taxon>Trebouxiophyceae</taxon>
        <taxon>Trebouxiales</taxon>
        <taxon>Trebouxiaceae</taxon>
        <taxon>Myrmecia</taxon>
    </lineage>
</organism>
<keyword evidence="1" id="KW-0175">Coiled coil</keyword>
<evidence type="ECO:0000256" key="2">
    <source>
        <dbReference type="SAM" id="MobiDB-lite"/>
    </source>
</evidence>
<name>A0AAW1P1P5_9CHLO</name>
<feature type="coiled-coil region" evidence="1">
    <location>
        <begin position="146"/>
        <end position="201"/>
    </location>
</feature>
<feature type="compositionally biased region" description="Basic residues" evidence="2">
    <location>
        <begin position="438"/>
        <end position="449"/>
    </location>
</feature>